<evidence type="ECO:0000313" key="1">
    <source>
        <dbReference type="Ensembl" id="ENSSMRP00000017514.1"/>
    </source>
</evidence>
<protein>
    <submittedName>
        <fullName evidence="1">Uncharacterized protein</fullName>
    </submittedName>
</protein>
<proteinExistence type="predicted"/>
<sequence>MRVLYWPLAPANLAVRKQAIATGSAGVPTADIQCQDRRGFCFPGFCREPWYSIGRCHIAMHHCCKRCERNSNSRKISMVISFIHTHTHTHTHIHWCL</sequence>
<dbReference type="SUPFAM" id="SSF57392">
    <property type="entry name" value="Defensin-like"/>
    <property type="match status" value="1"/>
</dbReference>
<dbReference type="Ensembl" id="ENSSMRT00000020501.1">
    <property type="protein sequence ID" value="ENSSMRP00000017514.1"/>
    <property type="gene ID" value="ENSSMRG00000013641.1"/>
</dbReference>
<keyword evidence="2" id="KW-1185">Reference proteome</keyword>
<reference evidence="1" key="2">
    <citation type="submission" date="2025-09" db="UniProtKB">
        <authorList>
            <consortium name="Ensembl"/>
        </authorList>
    </citation>
    <scope>IDENTIFICATION</scope>
</reference>
<dbReference type="Proteomes" id="UP000694421">
    <property type="component" value="Unplaced"/>
</dbReference>
<accession>A0A8D0BXI4</accession>
<name>A0A8D0BXI4_SALMN</name>
<reference evidence="1" key="1">
    <citation type="submission" date="2025-08" db="UniProtKB">
        <authorList>
            <consortium name="Ensembl"/>
        </authorList>
    </citation>
    <scope>IDENTIFICATION</scope>
</reference>
<dbReference type="Gene3D" id="3.10.360.10">
    <property type="entry name" value="Antimicrobial Peptide, Beta-defensin 2, Chain A"/>
    <property type="match status" value="1"/>
</dbReference>
<organism evidence="1 2">
    <name type="scientific">Salvator merianae</name>
    <name type="common">Argentine black and white tegu</name>
    <name type="synonym">Tupinambis merianae</name>
    <dbReference type="NCBI Taxonomy" id="96440"/>
    <lineage>
        <taxon>Eukaryota</taxon>
        <taxon>Metazoa</taxon>
        <taxon>Chordata</taxon>
        <taxon>Craniata</taxon>
        <taxon>Vertebrata</taxon>
        <taxon>Euteleostomi</taxon>
        <taxon>Lepidosauria</taxon>
        <taxon>Squamata</taxon>
        <taxon>Bifurcata</taxon>
        <taxon>Unidentata</taxon>
        <taxon>Episquamata</taxon>
        <taxon>Laterata</taxon>
        <taxon>Teiioidea</taxon>
        <taxon>Teiidae</taxon>
        <taxon>Salvator</taxon>
    </lineage>
</organism>
<evidence type="ECO:0000313" key="2">
    <source>
        <dbReference type="Proteomes" id="UP000694421"/>
    </source>
</evidence>
<dbReference type="AlphaFoldDB" id="A0A8D0BXI4"/>
<dbReference type="GeneTree" id="ENSGT00990000211423"/>